<reference evidence="8 9" key="1">
    <citation type="submission" date="2020-08" db="EMBL/GenBank/DDBJ databases">
        <authorList>
            <person name="Koutsovoulos G."/>
            <person name="Danchin GJ E."/>
        </authorList>
    </citation>
    <scope>NUCLEOTIDE SEQUENCE [LARGE SCALE GENOMIC DNA]</scope>
</reference>
<dbReference type="InterPro" id="IPR045263">
    <property type="entry name" value="GLUT"/>
</dbReference>
<feature type="transmembrane region" description="Helical" evidence="6">
    <location>
        <begin position="93"/>
        <end position="115"/>
    </location>
</feature>
<keyword evidence="4 6" id="KW-1133">Transmembrane helix</keyword>
<evidence type="ECO:0000256" key="1">
    <source>
        <dbReference type="ARBA" id="ARBA00004141"/>
    </source>
</evidence>
<dbReference type="SUPFAM" id="SSF103473">
    <property type="entry name" value="MFS general substrate transporter"/>
    <property type="match status" value="1"/>
</dbReference>
<keyword evidence="5 6" id="KW-0472">Membrane</keyword>
<evidence type="ECO:0000256" key="4">
    <source>
        <dbReference type="ARBA" id="ARBA00022989"/>
    </source>
</evidence>
<feature type="transmembrane region" description="Helical" evidence="6">
    <location>
        <begin position="446"/>
        <end position="469"/>
    </location>
</feature>
<organism evidence="8 9">
    <name type="scientific">Meloidogyne enterolobii</name>
    <name type="common">Root-knot nematode worm</name>
    <name type="synonym">Meloidogyne mayaguensis</name>
    <dbReference type="NCBI Taxonomy" id="390850"/>
    <lineage>
        <taxon>Eukaryota</taxon>
        <taxon>Metazoa</taxon>
        <taxon>Ecdysozoa</taxon>
        <taxon>Nematoda</taxon>
        <taxon>Chromadorea</taxon>
        <taxon>Rhabditida</taxon>
        <taxon>Tylenchina</taxon>
        <taxon>Tylenchomorpha</taxon>
        <taxon>Tylenchoidea</taxon>
        <taxon>Meloidogynidae</taxon>
        <taxon>Meloidogyninae</taxon>
        <taxon>Meloidogyne</taxon>
    </lineage>
</organism>
<dbReference type="GO" id="GO:0016020">
    <property type="term" value="C:membrane"/>
    <property type="evidence" value="ECO:0007669"/>
    <property type="project" value="UniProtKB-SubCell"/>
</dbReference>
<keyword evidence="3 6" id="KW-0812">Transmembrane</keyword>
<evidence type="ECO:0000256" key="6">
    <source>
        <dbReference type="SAM" id="Phobius"/>
    </source>
</evidence>
<evidence type="ECO:0000313" key="8">
    <source>
        <dbReference type="EMBL" id="CAD2177134.1"/>
    </source>
</evidence>
<dbReference type="PRINTS" id="PR00171">
    <property type="entry name" value="SUGRTRNSPORT"/>
</dbReference>
<dbReference type="PROSITE" id="PS50850">
    <property type="entry name" value="MFS"/>
    <property type="match status" value="1"/>
</dbReference>
<accession>A0A6V7VRE4</accession>
<feature type="transmembrane region" description="Helical" evidence="6">
    <location>
        <begin position="205"/>
        <end position="226"/>
    </location>
</feature>
<dbReference type="InterPro" id="IPR036259">
    <property type="entry name" value="MFS_trans_sf"/>
</dbReference>
<feature type="transmembrane region" description="Helical" evidence="6">
    <location>
        <begin position="576"/>
        <end position="594"/>
    </location>
</feature>
<gene>
    <name evidence="8" type="ORF">MENT_LOCUS28994</name>
</gene>
<dbReference type="OrthoDB" id="4540492at2759"/>
<dbReference type="Proteomes" id="UP000580250">
    <property type="component" value="Unassembled WGS sequence"/>
</dbReference>
<feature type="transmembrane region" description="Helical" evidence="6">
    <location>
        <begin position="541"/>
        <end position="564"/>
    </location>
</feature>
<comment type="caution">
    <text evidence="8">The sequence shown here is derived from an EMBL/GenBank/DDBJ whole genome shotgun (WGS) entry which is preliminary data.</text>
</comment>
<feature type="domain" description="Major facilitator superfamily (MFS) profile" evidence="7">
    <location>
        <begin position="102"/>
        <end position="598"/>
    </location>
</feature>
<feature type="transmembrane region" description="Helical" evidence="6">
    <location>
        <begin position="377"/>
        <end position="395"/>
    </location>
</feature>
<evidence type="ECO:0000256" key="5">
    <source>
        <dbReference type="ARBA" id="ARBA00023136"/>
    </source>
</evidence>
<feature type="transmembrane region" description="Helical" evidence="6">
    <location>
        <begin position="266"/>
        <end position="284"/>
    </location>
</feature>
<evidence type="ECO:0000256" key="2">
    <source>
        <dbReference type="ARBA" id="ARBA00022448"/>
    </source>
</evidence>
<feature type="transmembrane region" description="Helical" evidence="6">
    <location>
        <begin position="290"/>
        <end position="311"/>
    </location>
</feature>
<dbReference type="EMBL" id="CAJEWN010000291">
    <property type="protein sequence ID" value="CAD2177134.1"/>
    <property type="molecule type" value="Genomic_DNA"/>
</dbReference>
<feature type="transmembrane region" description="Helical" evidence="6">
    <location>
        <begin position="505"/>
        <end position="529"/>
    </location>
</feature>
<feature type="transmembrane region" description="Helical" evidence="6">
    <location>
        <begin position="149"/>
        <end position="170"/>
    </location>
</feature>
<dbReference type="PANTHER" id="PTHR23503">
    <property type="entry name" value="SOLUTE CARRIER FAMILY 2"/>
    <property type="match status" value="1"/>
</dbReference>
<dbReference type="Gene3D" id="1.20.1250.20">
    <property type="entry name" value="MFS general substrate transporter like domains"/>
    <property type="match status" value="1"/>
</dbReference>
<protein>
    <recommendedName>
        <fullName evidence="7">Major facilitator superfamily (MFS) profile domain-containing protein</fullName>
    </recommendedName>
</protein>
<keyword evidence="2" id="KW-0813">Transport</keyword>
<feature type="transmembrane region" description="Helical" evidence="6">
    <location>
        <begin position="182"/>
        <end position="199"/>
    </location>
</feature>
<feature type="transmembrane region" description="Helical" evidence="6">
    <location>
        <begin position="415"/>
        <end position="437"/>
    </location>
</feature>
<evidence type="ECO:0000256" key="3">
    <source>
        <dbReference type="ARBA" id="ARBA00022692"/>
    </source>
</evidence>
<dbReference type="InterPro" id="IPR003663">
    <property type="entry name" value="Sugar/inositol_transpt"/>
</dbReference>
<dbReference type="PANTHER" id="PTHR23503:SF8">
    <property type="entry name" value="FACILITATED GLUCOSE TRANSPORTER PROTEIN 1"/>
    <property type="match status" value="1"/>
</dbReference>
<evidence type="ECO:0000313" key="9">
    <source>
        <dbReference type="Proteomes" id="UP000580250"/>
    </source>
</evidence>
<evidence type="ECO:0000259" key="7">
    <source>
        <dbReference type="PROSITE" id="PS50850"/>
    </source>
</evidence>
<dbReference type="GO" id="GO:0015149">
    <property type="term" value="F:hexose transmembrane transporter activity"/>
    <property type="evidence" value="ECO:0007669"/>
    <property type="project" value="TreeGrafter"/>
</dbReference>
<sequence length="624" mass="68903">MHCYIPFARPKTGSMRTARDEEDNTISEATAETLTEKTAELETETTAELERENTAVSAVLRDDKTQIDKENEDSTVVSDTHTEQSLRAGLKGVYTLPLVLSIFACCFGSSFQVGFHLGALNTPAKILIEWQRSSYKRIHGPDSVYKEEIIWSLTASILLLGGILANALLASITHRFGRKGTLMYNNAFVVIAMILQQMAKSFDNYIYMMISRFFIGFNSVGTLKVIPELKTILFTILRSQYGLASIYLSEIAPINLRGAIGCMSNVFLYTGFLFALVVGLPFMLGDEENWHLIFLLSYIPVSVQLTLLGFFCPESPKYSYIVHGNFMEAERSLQLLRGRNDVKEEMDMLDKEASTARSTSHQKIGFCQMLEKKYLRWSLYLGIYLVFSVQTSGSAPVGVYSTKIFEEAKLSQLNAQLATCGIGVVNVLSILACVYLVQHPSIGRRLLFLTCTAGCCISTALIGITIIIAEKGNVEANITTPETATTLTSAIATTIASSNASGGSLAAYLSIVFIAVYVVFFSIGFGAITETYLSDLFPSEARAAGCSASTLASLLFRLVVLFSFPMLKKLIGPSVFFTYSACQLFCSILGFIILPETKNKEPERILRDIKRRRMSVTSRCCCKM</sequence>
<dbReference type="AlphaFoldDB" id="A0A6V7VRE4"/>
<comment type="subcellular location">
    <subcellularLocation>
        <location evidence="1">Membrane</location>
        <topology evidence="1">Multi-pass membrane protein</topology>
    </subcellularLocation>
</comment>
<name>A0A6V7VRE4_MELEN</name>
<dbReference type="InterPro" id="IPR005828">
    <property type="entry name" value="MFS_sugar_transport-like"/>
</dbReference>
<proteinExistence type="predicted"/>
<dbReference type="Pfam" id="PF00083">
    <property type="entry name" value="Sugar_tr"/>
    <property type="match status" value="2"/>
</dbReference>
<dbReference type="InterPro" id="IPR020846">
    <property type="entry name" value="MFS_dom"/>
</dbReference>